<sequence>MARKRDPKRDEAYQLWKQLNGEITNRALAEQLGVPEKTISGWKSKDKWNDKLNGVLQKKIRSTPNKKPAKKARAPNKKQSNNETESLVESDELNDKQRLFCLYYIKYFNATKAYQKAYECAYATAMVNGHGLLRNTKIASEIDRLKLEQTNELKLDAKNVLQKYIDIAFADITDFVEFGQKEQPDISIVTGEPLLDENGDPVMYKYSFVNLKDDAEVDGTIITEVKKGKDGVSVKLADKMKALDMLAKYTNLLSDDELKQLEKEKAKAEIAKKHAEIAKIRGDDETEDYEDDGFEAALDSVTEEVWADEDDETEAE</sequence>
<comment type="caution">
    <text evidence="6">The sequence shown here is derived from an EMBL/GenBank/DDBJ whole genome shotgun (WGS) entry which is preliminary data.</text>
</comment>
<evidence type="ECO:0000256" key="3">
    <source>
        <dbReference type="SAM" id="Coils"/>
    </source>
</evidence>
<evidence type="ECO:0000259" key="5">
    <source>
        <dbReference type="Pfam" id="PF10668"/>
    </source>
</evidence>
<dbReference type="Pfam" id="PF10668">
    <property type="entry name" value="Phage_terminase"/>
    <property type="match status" value="1"/>
</dbReference>
<dbReference type="Gene3D" id="1.10.10.1400">
    <property type="entry name" value="Terminase, small subunit, N-terminal DNA-binding domain, HTH motif"/>
    <property type="match status" value="1"/>
</dbReference>
<protein>
    <recommendedName>
        <fullName evidence="5">PBSX phage terminase small subunit-like N-terminal domain-containing protein</fullName>
    </recommendedName>
</protein>
<feature type="region of interest" description="Disordered" evidence="4">
    <location>
        <begin position="41"/>
        <end position="89"/>
    </location>
</feature>
<feature type="compositionally biased region" description="Basic residues" evidence="4">
    <location>
        <begin position="67"/>
        <end position="76"/>
    </location>
</feature>
<keyword evidence="7" id="KW-1185">Reference proteome</keyword>
<evidence type="ECO:0000256" key="1">
    <source>
        <dbReference type="ARBA" id="ARBA00022612"/>
    </source>
</evidence>
<dbReference type="PANTHER" id="PTHR41328">
    <property type="entry name" value="TERMINASE SMALL SUBUNIT-RELATED"/>
    <property type="match status" value="1"/>
</dbReference>
<dbReference type="PANTHER" id="PTHR41328:SF3">
    <property type="entry name" value="PBSX PHAGE TERMINASE SMALL SUBUNIT"/>
    <property type="match status" value="1"/>
</dbReference>
<dbReference type="OrthoDB" id="7358785at2"/>
<evidence type="ECO:0000256" key="4">
    <source>
        <dbReference type="SAM" id="MobiDB-lite"/>
    </source>
</evidence>
<keyword evidence="3" id="KW-0175">Coiled coil</keyword>
<dbReference type="EMBL" id="MSDU01000034">
    <property type="protein sequence ID" value="OLN21717.1"/>
    <property type="molecule type" value="Genomic_DNA"/>
</dbReference>
<feature type="coiled-coil region" evidence="3">
    <location>
        <begin position="251"/>
        <end position="283"/>
    </location>
</feature>
<dbReference type="AlphaFoldDB" id="A0A1Q8Q2Z8"/>
<dbReference type="STRING" id="1714264.BTO30_13530"/>
<dbReference type="InterPro" id="IPR052404">
    <property type="entry name" value="SPP1-like_terminase"/>
</dbReference>
<dbReference type="InterPro" id="IPR038713">
    <property type="entry name" value="Terminase_Gp1_N_sf"/>
</dbReference>
<evidence type="ECO:0000256" key="2">
    <source>
        <dbReference type="ARBA" id="ARBA00023219"/>
    </source>
</evidence>
<feature type="domain" description="PBSX phage terminase small subunit-like N-terminal" evidence="5">
    <location>
        <begin position="1"/>
        <end position="66"/>
    </location>
</feature>
<evidence type="ECO:0000313" key="6">
    <source>
        <dbReference type="EMBL" id="OLN21717.1"/>
    </source>
</evidence>
<dbReference type="InterPro" id="IPR005335">
    <property type="entry name" value="Terminase_ssu"/>
</dbReference>
<dbReference type="InterPro" id="IPR018925">
    <property type="entry name" value="XtmA-like_N"/>
</dbReference>
<gene>
    <name evidence="6" type="ORF">BTO30_13530</name>
</gene>
<dbReference type="Pfam" id="PF03592">
    <property type="entry name" value="Terminase_2"/>
    <property type="match status" value="1"/>
</dbReference>
<dbReference type="RefSeq" id="WP_075399252.1">
    <property type="nucleotide sequence ID" value="NZ_MSDU01000034.1"/>
</dbReference>
<evidence type="ECO:0000313" key="7">
    <source>
        <dbReference type="Proteomes" id="UP000185568"/>
    </source>
</evidence>
<accession>A0A1Q8Q2Z8</accession>
<dbReference type="Proteomes" id="UP000185568">
    <property type="component" value="Unassembled WGS sequence"/>
</dbReference>
<proteinExistence type="predicted"/>
<dbReference type="GO" id="GO:0051276">
    <property type="term" value="P:chromosome organization"/>
    <property type="evidence" value="ECO:0007669"/>
    <property type="project" value="InterPro"/>
</dbReference>
<keyword evidence="1" id="KW-1188">Viral release from host cell</keyword>
<name>A0A1Q8Q2Z8_9BACI</name>
<reference evidence="6 7" key="1">
    <citation type="submission" date="2016-12" db="EMBL/GenBank/DDBJ databases">
        <title>Domibacillus antri genome sequencing.</title>
        <authorList>
            <person name="Verma A."/>
            <person name="Krishnamurthi S."/>
        </authorList>
    </citation>
    <scope>NUCLEOTIDE SEQUENCE [LARGE SCALE GENOMIC DNA]</scope>
    <source>
        <strain evidence="6 7">XD80</strain>
    </source>
</reference>
<keyword evidence="2" id="KW-0231">Viral genome packaging</keyword>
<organism evidence="6 7">
    <name type="scientific">Domibacillus antri</name>
    <dbReference type="NCBI Taxonomy" id="1714264"/>
    <lineage>
        <taxon>Bacteria</taxon>
        <taxon>Bacillati</taxon>
        <taxon>Bacillota</taxon>
        <taxon>Bacilli</taxon>
        <taxon>Bacillales</taxon>
        <taxon>Bacillaceae</taxon>
        <taxon>Domibacillus</taxon>
    </lineage>
</organism>